<accession>A0A2H9T8B2</accession>
<dbReference type="InterPro" id="IPR001763">
    <property type="entry name" value="Rhodanese-like_dom"/>
</dbReference>
<dbReference type="InterPro" id="IPR036873">
    <property type="entry name" value="Rhodanese-like_dom_sf"/>
</dbReference>
<dbReference type="PANTHER" id="PTHR11364:SF27">
    <property type="entry name" value="SULFURTRANSFERASE"/>
    <property type="match status" value="1"/>
</dbReference>
<keyword evidence="1 4" id="KW-0808">Transferase</keyword>
<sequence>MTLLIEPEVLATLLTNNQLKIIDVRYDMTNKRQGKRAYKNGHIAGAIFADLRHDLSRERIKGITGRYPLPDPKKFAEKIASWGIDRDHHLVIYDDGGLIMAARAWWLFKWIGLKQVSVLHGGMRAWSAAKLPLSTDKPSFQKSSFTCHLGNMPTVDTQTILQDLNLDHLQLIDARSEDAFYSTQKKSGSGHIPGAVNHPFTSNMGDDGRFLPAPYLKKMLKRLISPRRQSVFYCNSGIIACHHILAMEYAGLGTGTLYPGSWNEWIADSSHPVQYEEMR</sequence>
<feature type="domain" description="Rhodanese" evidence="3">
    <location>
        <begin position="165"/>
        <end position="274"/>
    </location>
</feature>
<dbReference type="CDD" id="cd01448">
    <property type="entry name" value="TST_Repeat_1"/>
    <property type="match status" value="1"/>
</dbReference>
<dbReference type="InterPro" id="IPR045078">
    <property type="entry name" value="TST/MPST-like"/>
</dbReference>
<evidence type="ECO:0000313" key="4">
    <source>
        <dbReference type="EMBL" id="PJE79444.1"/>
    </source>
</evidence>
<dbReference type="AlphaFoldDB" id="A0A2H9T8B2"/>
<organism evidence="4">
    <name type="scientific">invertebrate metagenome</name>
    <dbReference type="NCBI Taxonomy" id="1711999"/>
    <lineage>
        <taxon>unclassified sequences</taxon>
        <taxon>metagenomes</taxon>
        <taxon>organismal metagenomes</taxon>
    </lineage>
</organism>
<dbReference type="CDD" id="cd01449">
    <property type="entry name" value="TST_Repeat_2"/>
    <property type="match status" value="1"/>
</dbReference>
<feature type="domain" description="Rhodanese" evidence="3">
    <location>
        <begin position="15"/>
        <end position="135"/>
    </location>
</feature>
<dbReference type="SUPFAM" id="SSF52821">
    <property type="entry name" value="Rhodanese/Cell cycle control phosphatase"/>
    <property type="match status" value="2"/>
</dbReference>
<keyword evidence="2" id="KW-0677">Repeat</keyword>
<dbReference type="PANTHER" id="PTHR11364">
    <property type="entry name" value="THIOSULFATE SULFERTANSFERASE"/>
    <property type="match status" value="1"/>
</dbReference>
<gene>
    <name evidence="4" type="primary">sseB</name>
    <name evidence="4" type="ORF">CI610_01575</name>
</gene>
<reference evidence="4" key="1">
    <citation type="journal article" date="2017" name="Appl. Environ. Microbiol.">
        <title>Molecular characterization of an Endozoicomonas-like organism causing infection in king scallop Pecten maximus L.</title>
        <authorList>
            <person name="Cano I."/>
            <person name="van Aerle R."/>
            <person name="Ross S."/>
            <person name="Verner-Jeffreys D.W."/>
            <person name="Paley R.K."/>
            <person name="Rimmer G."/>
            <person name="Ryder D."/>
            <person name="Hooper P."/>
            <person name="Stone D."/>
            <person name="Feist S.W."/>
        </authorList>
    </citation>
    <scope>NUCLEOTIDE SEQUENCE</scope>
</reference>
<dbReference type="SMART" id="SM00450">
    <property type="entry name" value="RHOD"/>
    <property type="match status" value="2"/>
</dbReference>
<protein>
    <submittedName>
        <fullName evidence="4">Putative thiosulfate sulfurtransferase SseB</fullName>
        <ecNumber evidence="4">2.8.1.1</ecNumber>
    </submittedName>
</protein>
<dbReference type="PROSITE" id="PS50206">
    <property type="entry name" value="RHODANESE_3"/>
    <property type="match status" value="2"/>
</dbReference>
<evidence type="ECO:0000256" key="2">
    <source>
        <dbReference type="ARBA" id="ARBA00022737"/>
    </source>
</evidence>
<name>A0A2H9T8B2_9ZZZZ</name>
<evidence type="ECO:0000259" key="3">
    <source>
        <dbReference type="PROSITE" id="PS50206"/>
    </source>
</evidence>
<dbReference type="GO" id="GO:0004792">
    <property type="term" value="F:thiosulfate-cyanide sulfurtransferase activity"/>
    <property type="evidence" value="ECO:0007669"/>
    <property type="project" value="UniProtKB-EC"/>
</dbReference>
<evidence type="ECO:0000256" key="1">
    <source>
        <dbReference type="ARBA" id="ARBA00022679"/>
    </source>
</evidence>
<dbReference type="EMBL" id="NSIT01000068">
    <property type="protein sequence ID" value="PJE79444.1"/>
    <property type="molecule type" value="Genomic_DNA"/>
</dbReference>
<dbReference type="Gene3D" id="3.40.250.10">
    <property type="entry name" value="Rhodanese-like domain"/>
    <property type="match status" value="2"/>
</dbReference>
<comment type="caution">
    <text evidence="4">The sequence shown here is derived from an EMBL/GenBank/DDBJ whole genome shotgun (WGS) entry which is preliminary data.</text>
</comment>
<dbReference type="EC" id="2.8.1.1" evidence="4"/>
<dbReference type="Pfam" id="PF00581">
    <property type="entry name" value="Rhodanese"/>
    <property type="match status" value="2"/>
</dbReference>
<proteinExistence type="predicted"/>